<dbReference type="Proteomes" id="UP000054783">
    <property type="component" value="Unassembled WGS sequence"/>
</dbReference>
<name>A0A0V0ZS45_9BILA</name>
<reference evidence="1 3" key="1">
    <citation type="submission" date="2015-01" db="EMBL/GenBank/DDBJ databases">
        <title>Evolution of Trichinella species and genotypes.</title>
        <authorList>
            <person name="Korhonen P.K."/>
            <person name="Edoardo P."/>
            <person name="Giuseppe L.R."/>
            <person name="Gasser R.B."/>
        </authorList>
    </citation>
    <scope>NUCLEOTIDE SEQUENCE [LARGE SCALE GENOMIC DNA]</scope>
    <source>
        <strain evidence="1">ISS2496</strain>
    </source>
</reference>
<dbReference type="AlphaFoldDB" id="A0A0V0ZS45"/>
<evidence type="ECO:0000313" key="1">
    <source>
        <dbReference type="EMBL" id="KRY15279.1"/>
    </source>
</evidence>
<evidence type="ECO:0000313" key="3">
    <source>
        <dbReference type="Proteomes" id="UP000054783"/>
    </source>
</evidence>
<organism evidence="1 3">
    <name type="scientific">Trichinella patagoniensis</name>
    <dbReference type="NCBI Taxonomy" id="990121"/>
    <lineage>
        <taxon>Eukaryota</taxon>
        <taxon>Metazoa</taxon>
        <taxon>Ecdysozoa</taxon>
        <taxon>Nematoda</taxon>
        <taxon>Enoplea</taxon>
        <taxon>Dorylaimia</taxon>
        <taxon>Trichinellida</taxon>
        <taxon>Trichinellidae</taxon>
        <taxon>Trichinella</taxon>
    </lineage>
</organism>
<protein>
    <submittedName>
        <fullName evidence="1">Uncharacterized protein</fullName>
    </submittedName>
</protein>
<dbReference type="EMBL" id="JYDQ01000098">
    <property type="protein sequence ID" value="KRY15284.1"/>
    <property type="molecule type" value="Genomic_DNA"/>
</dbReference>
<gene>
    <name evidence="1" type="ORF">T12_6609</name>
    <name evidence="2" type="ORF">T12_9774</name>
</gene>
<sequence>MLKKKFHFCKLFKASHFGTLKFSFERHKNLKCDSARQAYSMWLKISQYSLYSYVKNIYFDKIYYETLFCSSLDILQIIMHSTAYCSGVMEPYL</sequence>
<dbReference type="EMBL" id="JYDQ01000098">
    <property type="protein sequence ID" value="KRY15279.1"/>
    <property type="molecule type" value="Genomic_DNA"/>
</dbReference>
<proteinExistence type="predicted"/>
<keyword evidence="3" id="KW-1185">Reference proteome</keyword>
<comment type="caution">
    <text evidence="1">The sequence shown here is derived from an EMBL/GenBank/DDBJ whole genome shotgun (WGS) entry which is preliminary data.</text>
</comment>
<accession>A0A0V0ZS45</accession>
<evidence type="ECO:0000313" key="2">
    <source>
        <dbReference type="EMBL" id="KRY15284.1"/>
    </source>
</evidence>